<dbReference type="Pfam" id="PF00440">
    <property type="entry name" value="TetR_N"/>
    <property type="match status" value="1"/>
</dbReference>
<dbReference type="InterPro" id="IPR050109">
    <property type="entry name" value="HTH-type_TetR-like_transc_reg"/>
</dbReference>
<accession>A0A7W6IMQ9</accession>
<keyword evidence="2 4" id="KW-0238">DNA-binding</keyword>
<keyword evidence="7" id="KW-1185">Reference proteome</keyword>
<sequence length="184" mass="19852">MSSERQSQKRMRILAAARELFLRQGLRATTMEAIARGAGMAKPTLYAEYSDKDAVFLAILEQLVTDKLESFEAELDRPGPLLERIGRALAAEFGVIASALAGSPHVEELFSAHRQGAALFAASERKVRDRLSDELAQAGVADAERLARLVFDASFGVAQKSIAAETLAADLKLIAERLLGPDLG</sequence>
<organism evidence="6 7">
    <name type="scientific">Devosia subaequoris</name>
    <dbReference type="NCBI Taxonomy" id="395930"/>
    <lineage>
        <taxon>Bacteria</taxon>
        <taxon>Pseudomonadati</taxon>
        <taxon>Pseudomonadota</taxon>
        <taxon>Alphaproteobacteria</taxon>
        <taxon>Hyphomicrobiales</taxon>
        <taxon>Devosiaceae</taxon>
        <taxon>Devosia</taxon>
    </lineage>
</organism>
<keyword evidence="1" id="KW-0805">Transcription regulation</keyword>
<dbReference type="RefSeq" id="WP_183311160.1">
    <property type="nucleotide sequence ID" value="NZ_JACIEW010000004.1"/>
</dbReference>
<dbReference type="PRINTS" id="PR00455">
    <property type="entry name" value="HTHTETR"/>
</dbReference>
<gene>
    <name evidence="6" type="ORF">GGR20_002103</name>
</gene>
<comment type="caution">
    <text evidence="6">The sequence shown here is derived from an EMBL/GenBank/DDBJ whole genome shotgun (WGS) entry which is preliminary data.</text>
</comment>
<dbReference type="EMBL" id="JACIEW010000004">
    <property type="protein sequence ID" value="MBB4052460.1"/>
    <property type="molecule type" value="Genomic_DNA"/>
</dbReference>
<proteinExistence type="predicted"/>
<dbReference type="GO" id="GO:0003700">
    <property type="term" value="F:DNA-binding transcription factor activity"/>
    <property type="evidence" value="ECO:0007669"/>
    <property type="project" value="TreeGrafter"/>
</dbReference>
<protein>
    <submittedName>
        <fullName evidence="6">AcrR family transcriptional regulator</fullName>
    </submittedName>
</protein>
<dbReference type="FunFam" id="1.10.10.60:FF:000141">
    <property type="entry name" value="TetR family transcriptional regulator"/>
    <property type="match status" value="1"/>
</dbReference>
<dbReference type="GO" id="GO:0000976">
    <property type="term" value="F:transcription cis-regulatory region binding"/>
    <property type="evidence" value="ECO:0007669"/>
    <property type="project" value="TreeGrafter"/>
</dbReference>
<feature type="DNA-binding region" description="H-T-H motif" evidence="4">
    <location>
        <begin position="30"/>
        <end position="49"/>
    </location>
</feature>
<reference evidence="6 7" key="1">
    <citation type="submission" date="2020-08" db="EMBL/GenBank/DDBJ databases">
        <title>Genomic Encyclopedia of Type Strains, Phase IV (KMG-IV): sequencing the most valuable type-strain genomes for metagenomic binning, comparative biology and taxonomic classification.</title>
        <authorList>
            <person name="Goeker M."/>
        </authorList>
    </citation>
    <scope>NUCLEOTIDE SEQUENCE [LARGE SCALE GENOMIC DNA]</scope>
    <source>
        <strain evidence="6 7">DSM 23447</strain>
    </source>
</reference>
<name>A0A7W6IMQ9_9HYPH</name>
<evidence type="ECO:0000313" key="6">
    <source>
        <dbReference type="EMBL" id="MBB4052460.1"/>
    </source>
</evidence>
<evidence type="ECO:0000313" key="7">
    <source>
        <dbReference type="Proteomes" id="UP000547011"/>
    </source>
</evidence>
<dbReference type="Gene3D" id="1.10.357.10">
    <property type="entry name" value="Tetracycline Repressor, domain 2"/>
    <property type="match status" value="1"/>
</dbReference>
<dbReference type="SUPFAM" id="SSF46689">
    <property type="entry name" value="Homeodomain-like"/>
    <property type="match status" value="1"/>
</dbReference>
<evidence type="ECO:0000256" key="3">
    <source>
        <dbReference type="ARBA" id="ARBA00023163"/>
    </source>
</evidence>
<dbReference type="PROSITE" id="PS50977">
    <property type="entry name" value="HTH_TETR_2"/>
    <property type="match status" value="1"/>
</dbReference>
<evidence type="ECO:0000256" key="1">
    <source>
        <dbReference type="ARBA" id="ARBA00023015"/>
    </source>
</evidence>
<evidence type="ECO:0000259" key="5">
    <source>
        <dbReference type="PROSITE" id="PS50977"/>
    </source>
</evidence>
<dbReference type="AlphaFoldDB" id="A0A7W6IMQ9"/>
<evidence type="ECO:0000256" key="4">
    <source>
        <dbReference type="PROSITE-ProRule" id="PRU00335"/>
    </source>
</evidence>
<keyword evidence="3" id="KW-0804">Transcription</keyword>
<dbReference type="Proteomes" id="UP000547011">
    <property type="component" value="Unassembled WGS sequence"/>
</dbReference>
<feature type="domain" description="HTH tetR-type" evidence="5">
    <location>
        <begin position="7"/>
        <end position="67"/>
    </location>
</feature>
<dbReference type="InterPro" id="IPR009057">
    <property type="entry name" value="Homeodomain-like_sf"/>
</dbReference>
<dbReference type="InterPro" id="IPR001647">
    <property type="entry name" value="HTH_TetR"/>
</dbReference>
<dbReference type="PANTHER" id="PTHR30055:SF146">
    <property type="entry name" value="HTH-TYPE TRANSCRIPTIONAL DUAL REGULATOR CECR"/>
    <property type="match status" value="1"/>
</dbReference>
<evidence type="ECO:0000256" key="2">
    <source>
        <dbReference type="ARBA" id="ARBA00023125"/>
    </source>
</evidence>
<dbReference type="PANTHER" id="PTHR30055">
    <property type="entry name" value="HTH-TYPE TRANSCRIPTIONAL REGULATOR RUTR"/>
    <property type="match status" value="1"/>
</dbReference>